<keyword evidence="2" id="KW-1185">Reference proteome</keyword>
<dbReference type="InterPro" id="IPR021958">
    <property type="entry name" value="DUF3575"/>
</dbReference>
<comment type="caution">
    <text evidence="1">The sequence shown here is derived from an EMBL/GenBank/DDBJ whole genome shotgun (WGS) entry which is preliminary data.</text>
</comment>
<dbReference type="Pfam" id="PF12099">
    <property type="entry name" value="DUF3575"/>
    <property type="match status" value="1"/>
</dbReference>
<sequence length="224" mass="26116">MKSCYLLRIVILLFFGLLSSINFAQQILELDKRVLIKTSPMALLEPETIIIQGGIEYFLSPKFSIQTELGVNAGLFGIPSGRGKNEQFSMWRTKNELKFYSKKNYWGVELFFVSKDFIRTDDYYVTNSNKIWYDRAHIDFQIFGTGLKFGRQEFVSENISLDSYLGIGIRSRYRLVNALDISPNQVRDELNENFLTADRYRFNRWDNIPHLTLGIKVGILPQKR</sequence>
<accession>A0A327P815</accession>
<name>A0A327P815_9BACT</name>
<reference evidence="1 2" key="1">
    <citation type="submission" date="2018-06" db="EMBL/GenBank/DDBJ databases">
        <title>Genomic Encyclopedia of Archaeal and Bacterial Type Strains, Phase II (KMG-II): from individual species to whole genera.</title>
        <authorList>
            <person name="Goeker M."/>
        </authorList>
    </citation>
    <scope>NUCLEOTIDE SEQUENCE [LARGE SCALE GENOMIC DNA]</scope>
    <source>
        <strain evidence="1 2">DSM 23446</strain>
    </source>
</reference>
<proteinExistence type="predicted"/>
<organism evidence="1 2">
    <name type="scientific">Algoriphagus yeomjeoni</name>
    <dbReference type="NCBI Taxonomy" id="291403"/>
    <lineage>
        <taxon>Bacteria</taxon>
        <taxon>Pseudomonadati</taxon>
        <taxon>Bacteroidota</taxon>
        <taxon>Cytophagia</taxon>
        <taxon>Cytophagales</taxon>
        <taxon>Cyclobacteriaceae</taxon>
        <taxon>Algoriphagus</taxon>
    </lineage>
</organism>
<dbReference type="AlphaFoldDB" id="A0A327P815"/>
<dbReference type="EMBL" id="QLLK01000009">
    <property type="protein sequence ID" value="RAI87072.1"/>
    <property type="molecule type" value="Genomic_DNA"/>
</dbReference>
<evidence type="ECO:0000313" key="1">
    <source>
        <dbReference type="EMBL" id="RAI87072.1"/>
    </source>
</evidence>
<gene>
    <name evidence="1" type="ORF">LV83_03178</name>
</gene>
<evidence type="ECO:0000313" key="2">
    <source>
        <dbReference type="Proteomes" id="UP000249610"/>
    </source>
</evidence>
<dbReference type="Proteomes" id="UP000249610">
    <property type="component" value="Unassembled WGS sequence"/>
</dbReference>
<protein>
    <submittedName>
        <fullName evidence="1">Uncharacterized protein DUF3575</fullName>
    </submittedName>
</protein>
<dbReference type="RefSeq" id="WP_111612505.1">
    <property type="nucleotide sequence ID" value="NZ_QLLK01000009.1"/>
</dbReference>